<reference evidence="6 7" key="1">
    <citation type="submission" date="2019-03" db="EMBL/GenBank/DDBJ databases">
        <title>Genomic Encyclopedia of Type Strains, Phase IV (KMG-IV): sequencing the most valuable type-strain genomes for metagenomic binning, comparative biology and taxonomic classification.</title>
        <authorList>
            <person name="Goeker M."/>
        </authorList>
    </citation>
    <scope>NUCLEOTIDE SEQUENCE [LARGE SCALE GENOMIC DNA]</scope>
    <source>
        <strain evidence="6 7">DSM 15969</strain>
    </source>
</reference>
<name>A0A4R1PRT8_9FIRM</name>
<accession>A0A4R1PRT8</accession>
<dbReference type="RefSeq" id="WP_132083163.1">
    <property type="nucleotide sequence ID" value="NZ_DAIMLW010000037.1"/>
</dbReference>
<dbReference type="InterPro" id="IPR050438">
    <property type="entry name" value="LMW_PTPase"/>
</dbReference>
<comment type="similarity">
    <text evidence="1">Belongs to the low molecular weight phosphotyrosine protein phosphatase family.</text>
</comment>
<evidence type="ECO:0000256" key="3">
    <source>
        <dbReference type="ARBA" id="ARBA00022912"/>
    </source>
</evidence>
<dbReference type="Gene3D" id="3.40.50.2300">
    <property type="match status" value="1"/>
</dbReference>
<dbReference type="PANTHER" id="PTHR11717">
    <property type="entry name" value="LOW MOLECULAR WEIGHT PROTEIN TYROSINE PHOSPHATASE"/>
    <property type="match status" value="1"/>
</dbReference>
<evidence type="ECO:0000313" key="7">
    <source>
        <dbReference type="Proteomes" id="UP000295063"/>
    </source>
</evidence>
<protein>
    <submittedName>
        <fullName evidence="6">Protein-tyrosine phosphatase</fullName>
    </submittedName>
</protein>
<dbReference type="InterPro" id="IPR017867">
    <property type="entry name" value="Tyr_phospatase_low_mol_wt"/>
</dbReference>
<evidence type="ECO:0000256" key="4">
    <source>
        <dbReference type="PIRSR" id="PIRSR617867-1"/>
    </source>
</evidence>
<dbReference type="Pfam" id="PF01451">
    <property type="entry name" value="LMWPc"/>
    <property type="match status" value="1"/>
</dbReference>
<comment type="caution">
    <text evidence="6">The sequence shown here is derived from an EMBL/GenBank/DDBJ whole genome shotgun (WGS) entry which is preliminary data.</text>
</comment>
<dbReference type="InterPro" id="IPR036196">
    <property type="entry name" value="Ptyr_pPase_sf"/>
</dbReference>
<dbReference type="CDD" id="cd16344">
    <property type="entry name" value="LMWPAP"/>
    <property type="match status" value="1"/>
</dbReference>
<dbReference type="PANTHER" id="PTHR11717:SF31">
    <property type="entry name" value="LOW MOLECULAR WEIGHT PROTEIN-TYROSINE-PHOSPHATASE ETP-RELATED"/>
    <property type="match status" value="1"/>
</dbReference>
<proteinExistence type="inferred from homology"/>
<dbReference type="SUPFAM" id="SSF52788">
    <property type="entry name" value="Phosphotyrosine protein phosphatases I"/>
    <property type="match status" value="1"/>
</dbReference>
<keyword evidence="3" id="KW-0904">Protein phosphatase</keyword>
<feature type="active site" description="Nucleophile" evidence="4">
    <location>
        <position position="8"/>
    </location>
</feature>
<keyword evidence="2" id="KW-0378">Hydrolase</keyword>
<dbReference type="EMBL" id="SLUI01000018">
    <property type="protein sequence ID" value="TCL33294.1"/>
    <property type="molecule type" value="Genomic_DNA"/>
</dbReference>
<feature type="active site" evidence="4">
    <location>
        <position position="14"/>
    </location>
</feature>
<keyword evidence="7" id="KW-1185">Reference proteome</keyword>
<evidence type="ECO:0000256" key="2">
    <source>
        <dbReference type="ARBA" id="ARBA00022801"/>
    </source>
</evidence>
<feature type="active site" description="Proton donor" evidence="4">
    <location>
        <position position="121"/>
    </location>
</feature>
<evidence type="ECO:0000259" key="5">
    <source>
        <dbReference type="SMART" id="SM00226"/>
    </source>
</evidence>
<dbReference type="SMART" id="SM00226">
    <property type="entry name" value="LMWPc"/>
    <property type="match status" value="1"/>
</dbReference>
<dbReference type="PRINTS" id="PR00719">
    <property type="entry name" value="LMWPTPASE"/>
</dbReference>
<feature type="domain" description="Phosphotyrosine protein phosphatase I" evidence="5">
    <location>
        <begin position="2"/>
        <end position="147"/>
    </location>
</feature>
<dbReference type="Proteomes" id="UP000295063">
    <property type="component" value="Unassembled WGS sequence"/>
</dbReference>
<organism evidence="6 7">
    <name type="scientific">Anaerospora hongkongensis</name>
    <dbReference type="NCBI Taxonomy" id="244830"/>
    <lineage>
        <taxon>Bacteria</taxon>
        <taxon>Bacillati</taxon>
        <taxon>Bacillota</taxon>
        <taxon>Negativicutes</taxon>
        <taxon>Selenomonadales</taxon>
        <taxon>Sporomusaceae</taxon>
        <taxon>Anaerospora</taxon>
    </lineage>
</organism>
<evidence type="ECO:0000256" key="1">
    <source>
        <dbReference type="ARBA" id="ARBA00011063"/>
    </source>
</evidence>
<sequence length="155" mass="16406">MLRILVVCTGNTCRSPMAEALLAAKVKKAGKTDQIKILSAGLAGAGAYPASYGAMTAMSLKDIDITAHSSRQLLPEYIEAADLILTMTGTHKQAVLRLLPSAAGRVYTLAEFAGCAGDVDDPFGGDTEIYRQCAQQLESLIDMAWEKILLLAGDS</sequence>
<dbReference type="AlphaFoldDB" id="A0A4R1PRT8"/>
<gene>
    <name evidence="6" type="ORF">EV210_11867</name>
</gene>
<dbReference type="OrthoDB" id="9784339at2"/>
<evidence type="ECO:0000313" key="6">
    <source>
        <dbReference type="EMBL" id="TCL33294.1"/>
    </source>
</evidence>
<dbReference type="InterPro" id="IPR023485">
    <property type="entry name" value="Ptyr_pPase"/>
</dbReference>
<dbReference type="GO" id="GO:0004725">
    <property type="term" value="F:protein tyrosine phosphatase activity"/>
    <property type="evidence" value="ECO:0007669"/>
    <property type="project" value="InterPro"/>
</dbReference>